<dbReference type="PANTHER" id="PTHR34610:SF4">
    <property type="entry name" value="SLL8027 PROTEIN"/>
    <property type="match status" value="1"/>
</dbReference>
<dbReference type="Proteomes" id="UP000018872">
    <property type="component" value="Unassembled WGS sequence"/>
</dbReference>
<dbReference type="InterPro" id="IPR002716">
    <property type="entry name" value="PIN_dom"/>
</dbReference>
<reference evidence="2 3" key="1">
    <citation type="submission" date="2013-11" db="EMBL/GenBank/DDBJ databases">
        <title>Single cell genomics of uncultured Tannerella BU063 (oral taxon 286).</title>
        <authorList>
            <person name="Beall C.J."/>
            <person name="Campbell A.G."/>
            <person name="Griffen A.L."/>
            <person name="Podar M."/>
            <person name="Leys E.J."/>
        </authorList>
    </citation>
    <scope>NUCLEOTIDE SEQUENCE [LARGE SCALE GENOMIC DNA]</scope>
    <source>
        <strain evidence="2">Cell 5</strain>
    </source>
</reference>
<sequence length="141" mass="16200">MKSRVVKVIFDTNVWISFLIGKRLSGIRPYISDGRIQIVTTNLLLWEIKEVTGRKKLRKYFAPQSVDELMELLELIAEKVHIPTPVHTICRDPKDNFLLDLIDFSQADFLVTGDADLLALNPFMTARILLPSEFEELLESL</sequence>
<dbReference type="AlphaFoldDB" id="W2CA56"/>
<accession>W2CA56</accession>
<dbReference type="SMART" id="SM00670">
    <property type="entry name" value="PINc"/>
    <property type="match status" value="1"/>
</dbReference>
<evidence type="ECO:0000313" key="2">
    <source>
        <dbReference type="EMBL" id="ETK03908.1"/>
    </source>
</evidence>
<comment type="caution">
    <text evidence="2">The sequence shown here is derived from an EMBL/GenBank/DDBJ whole genome shotgun (WGS) entry which is preliminary data.</text>
</comment>
<name>W2CA56_9BACT</name>
<dbReference type="NCBIfam" id="TIGR00305">
    <property type="entry name" value="putative toxin-antitoxin system toxin component, PIN family"/>
    <property type="match status" value="1"/>
</dbReference>
<feature type="domain" description="PIN" evidence="1">
    <location>
        <begin position="6"/>
        <end position="119"/>
    </location>
</feature>
<dbReference type="SUPFAM" id="SSF88723">
    <property type="entry name" value="PIN domain-like"/>
    <property type="match status" value="1"/>
</dbReference>
<dbReference type="InterPro" id="IPR002850">
    <property type="entry name" value="PIN_toxin-like"/>
</dbReference>
<protein>
    <submittedName>
        <fullName evidence="2">Toxin</fullName>
    </submittedName>
</protein>
<gene>
    <name evidence="2" type="ORF">T229_12050</name>
</gene>
<evidence type="ECO:0000259" key="1">
    <source>
        <dbReference type="SMART" id="SM00670"/>
    </source>
</evidence>
<proteinExistence type="predicted"/>
<dbReference type="PANTHER" id="PTHR34610">
    <property type="entry name" value="SSL7007 PROTEIN"/>
    <property type="match status" value="1"/>
</dbReference>
<evidence type="ECO:0000313" key="3">
    <source>
        <dbReference type="Proteomes" id="UP000018872"/>
    </source>
</evidence>
<dbReference type="PATRIC" id="fig|1410950.3.peg.1812"/>
<dbReference type="EMBL" id="AYYC01000727">
    <property type="protein sequence ID" value="ETK03908.1"/>
    <property type="molecule type" value="Genomic_DNA"/>
</dbReference>
<dbReference type="Pfam" id="PF13470">
    <property type="entry name" value="PIN_3"/>
    <property type="match status" value="1"/>
</dbReference>
<organism evidence="2 3">
    <name type="scientific">Tannerella sp. oral taxon BU063 isolate Cell 5</name>
    <dbReference type="NCBI Taxonomy" id="1410950"/>
    <lineage>
        <taxon>Bacteria</taxon>
        <taxon>Pseudomonadati</taxon>
        <taxon>Bacteroidota</taxon>
        <taxon>Bacteroidia</taxon>
        <taxon>Bacteroidales</taxon>
        <taxon>Tannerellaceae</taxon>
        <taxon>Tannerella</taxon>
    </lineage>
</organism>
<dbReference type="InterPro" id="IPR029060">
    <property type="entry name" value="PIN-like_dom_sf"/>
</dbReference>